<feature type="non-terminal residue" evidence="2">
    <location>
        <position position="32"/>
    </location>
</feature>
<accession>A0A392SQJ6</accession>
<evidence type="ECO:0000313" key="2">
    <source>
        <dbReference type="EMBL" id="MCI50315.1"/>
    </source>
</evidence>
<sequence length="32" mass="3512">MGQRVAATARERGEAPVSGKKTMNKCFWKGTD</sequence>
<reference evidence="2 3" key="1">
    <citation type="journal article" date="2018" name="Front. Plant Sci.">
        <title>Red Clover (Trifolium pratense) and Zigzag Clover (T. medium) - A Picture of Genomic Similarities and Differences.</title>
        <authorList>
            <person name="Dluhosova J."/>
            <person name="Istvanek J."/>
            <person name="Nedelnik J."/>
            <person name="Repkova J."/>
        </authorList>
    </citation>
    <scope>NUCLEOTIDE SEQUENCE [LARGE SCALE GENOMIC DNA]</scope>
    <source>
        <strain evidence="3">cv. 10/8</strain>
        <tissue evidence="2">Leaf</tissue>
    </source>
</reference>
<organism evidence="2 3">
    <name type="scientific">Trifolium medium</name>
    <dbReference type="NCBI Taxonomy" id="97028"/>
    <lineage>
        <taxon>Eukaryota</taxon>
        <taxon>Viridiplantae</taxon>
        <taxon>Streptophyta</taxon>
        <taxon>Embryophyta</taxon>
        <taxon>Tracheophyta</taxon>
        <taxon>Spermatophyta</taxon>
        <taxon>Magnoliopsida</taxon>
        <taxon>eudicotyledons</taxon>
        <taxon>Gunneridae</taxon>
        <taxon>Pentapetalae</taxon>
        <taxon>rosids</taxon>
        <taxon>fabids</taxon>
        <taxon>Fabales</taxon>
        <taxon>Fabaceae</taxon>
        <taxon>Papilionoideae</taxon>
        <taxon>50 kb inversion clade</taxon>
        <taxon>NPAAA clade</taxon>
        <taxon>Hologalegina</taxon>
        <taxon>IRL clade</taxon>
        <taxon>Trifolieae</taxon>
        <taxon>Trifolium</taxon>
    </lineage>
</organism>
<evidence type="ECO:0000313" key="3">
    <source>
        <dbReference type="Proteomes" id="UP000265520"/>
    </source>
</evidence>
<dbReference type="EMBL" id="LXQA010414606">
    <property type="protein sequence ID" value="MCI50315.1"/>
    <property type="molecule type" value="Genomic_DNA"/>
</dbReference>
<evidence type="ECO:0000256" key="1">
    <source>
        <dbReference type="SAM" id="MobiDB-lite"/>
    </source>
</evidence>
<protein>
    <submittedName>
        <fullName evidence="2">Uncharacterized protein</fullName>
    </submittedName>
</protein>
<feature type="region of interest" description="Disordered" evidence="1">
    <location>
        <begin position="1"/>
        <end position="24"/>
    </location>
</feature>
<proteinExistence type="predicted"/>
<comment type="caution">
    <text evidence="2">The sequence shown here is derived from an EMBL/GenBank/DDBJ whole genome shotgun (WGS) entry which is preliminary data.</text>
</comment>
<dbReference type="Proteomes" id="UP000265520">
    <property type="component" value="Unassembled WGS sequence"/>
</dbReference>
<dbReference type="AlphaFoldDB" id="A0A392SQJ6"/>
<keyword evidence="3" id="KW-1185">Reference proteome</keyword>
<name>A0A392SQJ6_9FABA</name>